<proteinExistence type="predicted"/>
<dbReference type="HOGENOM" id="CLU_049421_0_0_4"/>
<accession>F2BFJ3</accession>
<evidence type="ECO:0000313" key="9">
    <source>
        <dbReference type="Proteomes" id="UP000004105"/>
    </source>
</evidence>
<dbReference type="PANTHER" id="PTHR30606">
    <property type="entry name" value="LIPID A BIOSYNTHESIS LAUROYL ACYLTRANSFERASE"/>
    <property type="match status" value="1"/>
</dbReference>
<dbReference type="STRING" id="267212.GCA_001063965_01837"/>
<sequence>MGCAGGVAQCDQSNRNEQRIGRLKTQKPPNRPAPPAAFFSDGLLPYNPRPTPHPAALTMQSLIFLLCRLLALLPLKCLHALAYFWGGLAFYLRREDRETIRANLRTANLAADNAAVKAVLRETAKSGLELPVAFFRRPEAIEALFQETHGWQHIEDAVAAGEGLLLITPHIGSYDLAGRCISQRLPFPLTAMYKPPKIKAFDAVMQAGRVRGKGRTAPTSVQGVKQLIKALRSGEAVILLPDHVPSPEEGGDGVWAEFFGRYAYTMTLAGKLAQVKGVKTLFFCGERLAGGAGFALHIEPMRGTLNGDKAHDARVVNENVEYWVRRFPQQYLFAYNRYKQPAGAPERPSENG</sequence>
<evidence type="ECO:0000256" key="6">
    <source>
        <dbReference type="ARBA" id="ARBA00023315"/>
    </source>
</evidence>
<evidence type="ECO:0000256" key="3">
    <source>
        <dbReference type="ARBA" id="ARBA00022519"/>
    </source>
</evidence>
<dbReference type="PIRSF" id="PIRSF026649">
    <property type="entry name" value="MsbB"/>
    <property type="match status" value="1"/>
</dbReference>
<evidence type="ECO:0000256" key="1">
    <source>
        <dbReference type="ARBA" id="ARBA00004533"/>
    </source>
</evidence>
<dbReference type="Pfam" id="PF03279">
    <property type="entry name" value="Lip_A_acyltrans"/>
    <property type="match status" value="1"/>
</dbReference>
<evidence type="ECO:0000256" key="4">
    <source>
        <dbReference type="ARBA" id="ARBA00022679"/>
    </source>
</evidence>
<dbReference type="GO" id="GO:0005886">
    <property type="term" value="C:plasma membrane"/>
    <property type="evidence" value="ECO:0007669"/>
    <property type="project" value="UniProtKB-SubCell"/>
</dbReference>
<evidence type="ECO:0000313" key="8">
    <source>
        <dbReference type="EMBL" id="EGF08683.1"/>
    </source>
</evidence>
<reference evidence="8 9" key="1">
    <citation type="submission" date="2011-02" db="EMBL/GenBank/DDBJ databases">
        <authorList>
            <person name="Muzny D."/>
            <person name="Qin X."/>
            <person name="Deng J."/>
            <person name="Jiang H."/>
            <person name="Liu Y."/>
            <person name="Qu J."/>
            <person name="Song X.-Z."/>
            <person name="Zhang L."/>
            <person name="Thornton R."/>
            <person name="Coyle M."/>
            <person name="Francisco L."/>
            <person name="Jackson L."/>
            <person name="Javaid M."/>
            <person name="Korchina V."/>
            <person name="Kovar C."/>
            <person name="Mata R."/>
            <person name="Mathew T."/>
            <person name="Ngo R."/>
            <person name="Nguyen L."/>
            <person name="Nguyen N."/>
            <person name="Okwuonu G."/>
            <person name="Ongeri F."/>
            <person name="Pham C."/>
            <person name="Simmons D."/>
            <person name="Wilczek-Boney K."/>
            <person name="Hale W."/>
            <person name="Jakkamsetti A."/>
            <person name="Pham P."/>
            <person name="Ruth R."/>
            <person name="San Lucas F."/>
            <person name="Warren J."/>
            <person name="Zhang J."/>
            <person name="Zhao Z."/>
            <person name="Zhou C."/>
            <person name="Zhu D."/>
            <person name="Lee S."/>
            <person name="Bess C."/>
            <person name="Blankenburg K."/>
            <person name="Forbes L."/>
            <person name="Fu Q."/>
            <person name="Gubbala S."/>
            <person name="Hirani K."/>
            <person name="Jayaseelan J.C."/>
            <person name="Lara F."/>
            <person name="Munidasa M."/>
            <person name="Palculict T."/>
            <person name="Patil S."/>
            <person name="Pu L.-L."/>
            <person name="Saada N."/>
            <person name="Tang L."/>
            <person name="Weissenberger G."/>
            <person name="Zhu Y."/>
            <person name="Hemphill L."/>
            <person name="Shang Y."/>
            <person name="Youmans B."/>
            <person name="Ayvaz T."/>
            <person name="Ross M."/>
            <person name="Santibanez J."/>
            <person name="Aqrawi P."/>
            <person name="Gross S."/>
            <person name="Joshi V."/>
            <person name="Fowler G."/>
            <person name="Nazareth L."/>
            <person name="Reid J."/>
            <person name="Worley K."/>
            <person name="Petrosino J."/>
            <person name="Highlander S."/>
            <person name="Gibbs R."/>
        </authorList>
    </citation>
    <scope>NUCLEOTIDE SEQUENCE [LARGE SCALE GENOMIC DNA]</scope>
    <source>
        <strain evidence="8 9">ATCC BAA-1200</strain>
    </source>
</reference>
<dbReference type="CDD" id="cd07984">
    <property type="entry name" value="LPLAT_LABLAT-like"/>
    <property type="match status" value="1"/>
</dbReference>
<keyword evidence="5" id="KW-0472">Membrane</keyword>
<protein>
    <submittedName>
        <fullName evidence="8">Lipid A biosynthesis lauroyl acyltransferase</fullName>
        <ecNumber evidence="8">2.3.1.-</ecNumber>
    </submittedName>
</protein>
<keyword evidence="3" id="KW-0997">Cell inner membrane</keyword>
<keyword evidence="6 8" id="KW-0012">Acyltransferase</keyword>
<comment type="subcellular location">
    <subcellularLocation>
        <location evidence="1">Cell inner membrane</location>
    </subcellularLocation>
</comment>
<dbReference type="PANTHER" id="PTHR30606:SF10">
    <property type="entry name" value="PHOSPHATIDYLINOSITOL MANNOSIDE ACYLTRANSFERASE"/>
    <property type="match status" value="1"/>
</dbReference>
<dbReference type="EMBL" id="AFAY01000049">
    <property type="protein sequence ID" value="EGF08683.1"/>
    <property type="molecule type" value="Genomic_DNA"/>
</dbReference>
<feature type="region of interest" description="Disordered" evidence="7">
    <location>
        <begin position="15"/>
        <end position="34"/>
    </location>
</feature>
<keyword evidence="9" id="KW-1185">Reference proteome</keyword>
<dbReference type="NCBIfam" id="NF006487">
    <property type="entry name" value="PRK08905.1"/>
    <property type="match status" value="1"/>
</dbReference>
<dbReference type="Proteomes" id="UP000004105">
    <property type="component" value="Unassembled WGS sequence"/>
</dbReference>
<evidence type="ECO:0000256" key="5">
    <source>
        <dbReference type="ARBA" id="ARBA00023136"/>
    </source>
</evidence>
<organism evidence="8 9">
    <name type="scientific">Neisseria bacilliformis ATCC BAA-1200</name>
    <dbReference type="NCBI Taxonomy" id="888742"/>
    <lineage>
        <taxon>Bacteria</taxon>
        <taxon>Pseudomonadati</taxon>
        <taxon>Pseudomonadota</taxon>
        <taxon>Betaproteobacteria</taxon>
        <taxon>Neisseriales</taxon>
        <taxon>Neisseriaceae</taxon>
        <taxon>Neisseria</taxon>
    </lineage>
</organism>
<dbReference type="GO" id="GO:0016746">
    <property type="term" value="F:acyltransferase activity"/>
    <property type="evidence" value="ECO:0007669"/>
    <property type="project" value="UniProtKB-KW"/>
</dbReference>
<keyword evidence="4 8" id="KW-0808">Transferase</keyword>
<keyword evidence="2" id="KW-1003">Cell membrane</keyword>
<gene>
    <name evidence="8" type="primary">htrB</name>
    <name evidence="8" type="ORF">HMPREF9123_2500</name>
</gene>
<evidence type="ECO:0000256" key="2">
    <source>
        <dbReference type="ARBA" id="ARBA00022475"/>
    </source>
</evidence>
<name>F2BFJ3_9NEIS</name>
<dbReference type="AlphaFoldDB" id="F2BFJ3"/>
<comment type="caution">
    <text evidence="8">The sequence shown here is derived from an EMBL/GenBank/DDBJ whole genome shotgun (WGS) entry which is preliminary data.</text>
</comment>
<dbReference type="InterPro" id="IPR004960">
    <property type="entry name" value="LipA_acyltrans"/>
</dbReference>
<evidence type="ECO:0000256" key="7">
    <source>
        <dbReference type="SAM" id="MobiDB-lite"/>
    </source>
</evidence>
<dbReference type="GO" id="GO:0009247">
    <property type="term" value="P:glycolipid biosynthetic process"/>
    <property type="evidence" value="ECO:0007669"/>
    <property type="project" value="UniProtKB-ARBA"/>
</dbReference>
<dbReference type="EC" id="2.3.1.-" evidence="8"/>